<gene>
    <name evidence="3" type="primary">WBGene00095679</name>
</gene>
<feature type="transmembrane region" description="Helical" evidence="2">
    <location>
        <begin position="128"/>
        <end position="149"/>
    </location>
</feature>
<keyword evidence="2" id="KW-1133">Transmembrane helix</keyword>
<feature type="transmembrane region" description="Helical" evidence="2">
    <location>
        <begin position="155"/>
        <end position="173"/>
    </location>
</feature>
<keyword evidence="2" id="KW-0472">Membrane</keyword>
<organism evidence="3 4">
    <name type="scientific">Pristionchus pacificus</name>
    <name type="common">Parasitic nematode worm</name>
    <dbReference type="NCBI Taxonomy" id="54126"/>
    <lineage>
        <taxon>Eukaryota</taxon>
        <taxon>Metazoa</taxon>
        <taxon>Ecdysozoa</taxon>
        <taxon>Nematoda</taxon>
        <taxon>Chromadorea</taxon>
        <taxon>Rhabditida</taxon>
        <taxon>Rhabditina</taxon>
        <taxon>Diplogasteromorpha</taxon>
        <taxon>Diplogasteroidea</taxon>
        <taxon>Neodiplogasteridae</taxon>
        <taxon>Pristionchus</taxon>
    </lineage>
</organism>
<dbReference type="Proteomes" id="UP000005239">
    <property type="component" value="Unassembled WGS sequence"/>
</dbReference>
<evidence type="ECO:0000256" key="2">
    <source>
        <dbReference type="SAM" id="Phobius"/>
    </source>
</evidence>
<keyword evidence="2" id="KW-0812">Transmembrane</keyword>
<accession>A0A2A6BD22</accession>
<reference evidence="3" key="2">
    <citation type="submission" date="2022-06" db="UniProtKB">
        <authorList>
            <consortium name="EnsemblMetazoa"/>
        </authorList>
    </citation>
    <scope>IDENTIFICATION</scope>
    <source>
        <strain evidence="3">PS312</strain>
    </source>
</reference>
<evidence type="ECO:0000313" key="3">
    <source>
        <dbReference type="EnsemblMetazoa" id="PPA06125.1"/>
    </source>
</evidence>
<feature type="region of interest" description="Disordered" evidence="1">
    <location>
        <begin position="350"/>
        <end position="372"/>
    </location>
</feature>
<sequence length="372" mass="41836">MTHPHRLNNSNFAISGVDWRTPLPLPSDSSLQSSSPFFPLLTRLRLMTVGPRWPHGARVWRCQCPDGTVSWPVTYKMVTPNGQMQAIRTSQRSLDRLCRKGSHDEVRKRTPSPLCCLTLMHIRTATYWIAYGEMMWITSQFAFWMAQLVVGCTHWALLAAGFLSVIVQSVLVHQLCQGVKFFRLRSIRIYQLGLAIRMAACVLFTAIAAYFLQLDAPKKESEARVGVTEDSSTTDGPNCRFQELPQIFTFVHNPHSLIRLKAAFAILQFVLLAYAFWIARRCYSYIKFTADTLEVTQCCDPEKTITIGMPTNGCSMSSTEFLEMRRAPSLIIKGDRPPVSSPLSIPTVHGNGPTISSSNNARLLNMQPQTDC</sequence>
<protein>
    <submittedName>
        <fullName evidence="3">Uncharacterized protein</fullName>
    </submittedName>
</protein>
<evidence type="ECO:0000313" key="4">
    <source>
        <dbReference type="Proteomes" id="UP000005239"/>
    </source>
</evidence>
<dbReference type="OrthoDB" id="5845843at2759"/>
<name>A0A2A6BD22_PRIPA</name>
<keyword evidence="4" id="KW-1185">Reference proteome</keyword>
<feature type="compositionally biased region" description="Polar residues" evidence="1">
    <location>
        <begin position="353"/>
        <end position="372"/>
    </location>
</feature>
<reference evidence="4" key="1">
    <citation type="journal article" date="2008" name="Nat. Genet.">
        <title>The Pristionchus pacificus genome provides a unique perspective on nematode lifestyle and parasitism.</title>
        <authorList>
            <person name="Dieterich C."/>
            <person name="Clifton S.W."/>
            <person name="Schuster L.N."/>
            <person name="Chinwalla A."/>
            <person name="Delehaunty K."/>
            <person name="Dinkelacker I."/>
            <person name="Fulton L."/>
            <person name="Fulton R."/>
            <person name="Godfrey J."/>
            <person name="Minx P."/>
            <person name="Mitreva M."/>
            <person name="Roeseler W."/>
            <person name="Tian H."/>
            <person name="Witte H."/>
            <person name="Yang S.P."/>
            <person name="Wilson R.K."/>
            <person name="Sommer R.J."/>
        </authorList>
    </citation>
    <scope>NUCLEOTIDE SEQUENCE [LARGE SCALE GENOMIC DNA]</scope>
    <source>
        <strain evidence="4">PS312</strain>
    </source>
</reference>
<feature type="transmembrane region" description="Helical" evidence="2">
    <location>
        <begin position="194"/>
        <end position="212"/>
    </location>
</feature>
<feature type="transmembrane region" description="Helical" evidence="2">
    <location>
        <begin position="258"/>
        <end position="279"/>
    </location>
</feature>
<dbReference type="EnsemblMetazoa" id="PPA06125.1">
    <property type="protein sequence ID" value="PPA06125.1"/>
    <property type="gene ID" value="WBGene00095679"/>
</dbReference>
<evidence type="ECO:0000256" key="1">
    <source>
        <dbReference type="SAM" id="MobiDB-lite"/>
    </source>
</evidence>
<accession>A0A8R1YAR1</accession>
<dbReference type="AlphaFoldDB" id="A0A2A6BD22"/>
<proteinExistence type="predicted"/>